<name>A0A813DGG5_POLGL</name>
<keyword evidence="8" id="KW-1185">Reference proteome</keyword>
<feature type="binding site" evidence="4">
    <location>
        <position position="307"/>
    </location>
    <ligand>
        <name>ATP</name>
        <dbReference type="ChEBI" id="CHEBI:30616"/>
    </ligand>
</feature>
<dbReference type="InterPro" id="IPR051681">
    <property type="entry name" value="Ser/Thr_Kinases-Pseudokinases"/>
</dbReference>
<gene>
    <name evidence="7" type="ORF">PGLA1383_LOCUS5854</name>
</gene>
<accession>A0A813DGG5</accession>
<feature type="non-terminal residue" evidence="7">
    <location>
        <position position="584"/>
    </location>
</feature>
<dbReference type="SMART" id="SM00220">
    <property type="entry name" value="S_TKc"/>
    <property type="match status" value="1"/>
</dbReference>
<dbReference type="Pfam" id="PF07714">
    <property type="entry name" value="PK_Tyr_Ser-Thr"/>
    <property type="match status" value="1"/>
</dbReference>
<dbReference type="Proteomes" id="UP000654075">
    <property type="component" value="Unassembled WGS sequence"/>
</dbReference>
<protein>
    <recommendedName>
        <fullName evidence="6">Protein kinase domain-containing protein</fullName>
    </recommendedName>
</protein>
<comment type="caution">
    <text evidence="7">The sequence shown here is derived from an EMBL/GenBank/DDBJ whole genome shotgun (WGS) entry which is preliminary data.</text>
</comment>
<evidence type="ECO:0000256" key="4">
    <source>
        <dbReference type="PROSITE-ProRule" id="PRU10141"/>
    </source>
</evidence>
<dbReference type="InterPro" id="IPR008271">
    <property type="entry name" value="Ser/Thr_kinase_AS"/>
</dbReference>
<dbReference type="PROSITE" id="PS00107">
    <property type="entry name" value="PROTEIN_KINASE_ATP"/>
    <property type="match status" value="1"/>
</dbReference>
<evidence type="ECO:0000259" key="6">
    <source>
        <dbReference type="PROSITE" id="PS50011"/>
    </source>
</evidence>
<feature type="region of interest" description="Disordered" evidence="5">
    <location>
        <begin position="235"/>
        <end position="255"/>
    </location>
</feature>
<keyword evidence="3 4" id="KW-0067">ATP-binding</keyword>
<dbReference type="SUPFAM" id="SSF56112">
    <property type="entry name" value="Protein kinase-like (PK-like)"/>
    <property type="match status" value="1"/>
</dbReference>
<dbReference type="AlphaFoldDB" id="A0A813DGG5"/>
<organism evidence="7 8">
    <name type="scientific">Polarella glacialis</name>
    <name type="common">Dinoflagellate</name>
    <dbReference type="NCBI Taxonomy" id="89957"/>
    <lineage>
        <taxon>Eukaryota</taxon>
        <taxon>Sar</taxon>
        <taxon>Alveolata</taxon>
        <taxon>Dinophyceae</taxon>
        <taxon>Suessiales</taxon>
        <taxon>Suessiaceae</taxon>
        <taxon>Polarella</taxon>
    </lineage>
</organism>
<dbReference type="Gene3D" id="1.10.510.10">
    <property type="entry name" value="Transferase(Phosphotransferase) domain 1"/>
    <property type="match status" value="1"/>
</dbReference>
<evidence type="ECO:0000256" key="1">
    <source>
        <dbReference type="ARBA" id="ARBA00022527"/>
    </source>
</evidence>
<dbReference type="EMBL" id="CAJNNV010002318">
    <property type="protein sequence ID" value="CAE8587008.1"/>
    <property type="molecule type" value="Genomic_DNA"/>
</dbReference>
<evidence type="ECO:0000313" key="8">
    <source>
        <dbReference type="Proteomes" id="UP000654075"/>
    </source>
</evidence>
<sequence length="584" mass="63031">AFAGNPLSPSSRQRGRGASAAGGAARLSQLFFDQGRLEGASQRLEDGFRDAGPELSPLAEGVDCLLLDAREDPALLCFVDRCRKKLRKAKDEVAQAMVLALLVSDACGRSGVHAAGLGRKHAQLASERRRSSGELLLGDLLADGAGGATGELRRAGKVPASGAALGQQRAVLFKAVADWLGMMPCTLQRQQESTFNIVHVAQTSCVVDLLFDPGALYEEGSAKAQEYRKMILADSEGIRPSGKPPEPPSARKDASQEINFEGARWTHATATLAEPWDFEILRNERVGRGGFGEVFHGRWSAHNVAVKEMKDTAPTDADVVDFILEIALLSQLNHPNIVRFWRGSTEIRNGTRSLLMVTEFVKQGSLSRLLHGHGGPALPEPLTLPQALSFGLDIARGVQYLHTQRILHLDLKSPNVLCAPVWTAKLCDFGLAKMRGEQTAVQSTLQGVSPVWAPPEMFEKGEGLTEKADVYSFGVIFFELLTKQVPFSEVSPAQLPASKLAGHLPKVPAAVPADCAGLVHQCCAARPASRPSMNGALARVRELAQAHNVTLSEVRPPAALLRYDDDQERRVQQAEEAAALRLKE</sequence>
<reference evidence="7" key="1">
    <citation type="submission" date="2021-02" db="EMBL/GenBank/DDBJ databases">
        <authorList>
            <person name="Dougan E. K."/>
            <person name="Rhodes N."/>
            <person name="Thang M."/>
            <person name="Chan C."/>
        </authorList>
    </citation>
    <scope>NUCLEOTIDE SEQUENCE</scope>
</reference>
<dbReference type="PANTHER" id="PTHR44329:SF298">
    <property type="entry name" value="MIXED LINEAGE KINASE DOMAIN-LIKE PROTEIN"/>
    <property type="match status" value="1"/>
</dbReference>
<keyword evidence="1" id="KW-0418">Kinase</keyword>
<dbReference type="Gene3D" id="3.30.200.20">
    <property type="entry name" value="Phosphorylase Kinase, domain 1"/>
    <property type="match status" value="1"/>
</dbReference>
<keyword evidence="2 4" id="KW-0547">Nucleotide-binding</keyword>
<keyword evidence="1" id="KW-0723">Serine/threonine-protein kinase</keyword>
<evidence type="ECO:0000313" key="7">
    <source>
        <dbReference type="EMBL" id="CAE8587008.1"/>
    </source>
</evidence>
<dbReference type="GO" id="GO:0004674">
    <property type="term" value="F:protein serine/threonine kinase activity"/>
    <property type="evidence" value="ECO:0007669"/>
    <property type="project" value="UniProtKB-KW"/>
</dbReference>
<dbReference type="PROSITE" id="PS50011">
    <property type="entry name" value="PROTEIN_KINASE_DOM"/>
    <property type="match status" value="1"/>
</dbReference>
<dbReference type="GO" id="GO:0005524">
    <property type="term" value="F:ATP binding"/>
    <property type="evidence" value="ECO:0007669"/>
    <property type="project" value="UniProtKB-UniRule"/>
</dbReference>
<evidence type="ECO:0000256" key="3">
    <source>
        <dbReference type="ARBA" id="ARBA00022840"/>
    </source>
</evidence>
<dbReference type="InterPro" id="IPR000719">
    <property type="entry name" value="Prot_kinase_dom"/>
</dbReference>
<dbReference type="InterPro" id="IPR011009">
    <property type="entry name" value="Kinase-like_dom_sf"/>
</dbReference>
<keyword evidence="1" id="KW-0808">Transferase</keyword>
<feature type="domain" description="Protein kinase" evidence="6">
    <location>
        <begin position="280"/>
        <end position="550"/>
    </location>
</feature>
<evidence type="ECO:0000256" key="5">
    <source>
        <dbReference type="SAM" id="MobiDB-lite"/>
    </source>
</evidence>
<dbReference type="PROSITE" id="PS00108">
    <property type="entry name" value="PROTEIN_KINASE_ST"/>
    <property type="match status" value="1"/>
</dbReference>
<dbReference type="InterPro" id="IPR001245">
    <property type="entry name" value="Ser-Thr/Tyr_kinase_cat_dom"/>
</dbReference>
<feature type="non-terminal residue" evidence="7">
    <location>
        <position position="1"/>
    </location>
</feature>
<dbReference type="PANTHER" id="PTHR44329">
    <property type="entry name" value="SERINE/THREONINE-PROTEIN KINASE TNNI3K-RELATED"/>
    <property type="match status" value="1"/>
</dbReference>
<evidence type="ECO:0000256" key="2">
    <source>
        <dbReference type="ARBA" id="ARBA00022741"/>
    </source>
</evidence>
<dbReference type="InterPro" id="IPR017441">
    <property type="entry name" value="Protein_kinase_ATP_BS"/>
</dbReference>
<proteinExistence type="predicted"/>
<dbReference type="OrthoDB" id="443632at2759"/>
<dbReference type="OMA" id="CHPRFKL"/>